<proteinExistence type="predicted"/>
<feature type="compositionally biased region" description="Acidic residues" evidence="1">
    <location>
        <begin position="101"/>
        <end position="111"/>
    </location>
</feature>
<sequence length="285" mass="32013">MSLVLVATGSYFRFSMSYALCIATFLPYEMFLTRLFNHVMSNFPKLSSNLYVLSDSVMYPLAPQHKQKTRKDYGTKRGHHSTSASSSFAFDRPSFSHHEDDDNDEDDEDDDTHTPSPIPKSSSPSPPNAPSKTPSTKETSSTLGTTSSSFESKPNYLPFSLRNTYSPQPTNPFLDNPLDSPPRPSNPLPLQSHPSLDITLSISSISPLDHMFETPSPPLPPPPPQPSLMSHPILFNILDYHGTHYLCCFHNRNLILFLRDEMHFMFSHVEYLLTSTFASPSPPHH</sequence>
<gene>
    <name evidence="2" type="ORF">Tco_1131709</name>
</gene>
<reference evidence="2" key="2">
    <citation type="submission" date="2022-01" db="EMBL/GenBank/DDBJ databases">
        <authorList>
            <person name="Yamashiro T."/>
            <person name="Shiraishi A."/>
            <person name="Satake H."/>
            <person name="Nakayama K."/>
        </authorList>
    </citation>
    <scope>NUCLEOTIDE SEQUENCE</scope>
</reference>
<name>A0ABQ5JCU5_9ASTR</name>
<dbReference type="EMBL" id="BQNB010021716">
    <property type="protein sequence ID" value="GJU09313.1"/>
    <property type="molecule type" value="Genomic_DNA"/>
</dbReference>
<evidence type="ECO:0000313" key="3">
    <source>
        <dbReference type="Proteomes" id="UP001151760"/>
    </source>
</evidence>
<evidence type="ECO:0000256" key="1">
    <source>
        <dbReference type="SAM" id="MobiDB-lite"/>
    </source>
</evidence>
<keyword evidence="3" id="KW-1185">Reference proteome</keyword>
<accession>A0ABQ5JCU5</accession>
<feature type="compositionally biased region" description="Low complexity" evidence="1">
    <location>
        <begin position="81"/>
        <end position="90"/>
    </location>
</feature>
<comment type="caution">
    <text evidence="2">The sequence shown here is derived from an EMBL/GenBank/DDBJ whole genome shotgun (WGS) entry which is preliminary data.</text>
</comment>
<protein>
    <submittedName>
        <fullName evidence="2">Uncharacterized protein</fullName>
    </submittedName>
</protein>
<dbReference type="Proteomes" id="UP001151760">
    <property type="component" value="Unassembled WGS sequence"/>
</dbReference>
<feature type="compositionally biased region" description="Low complexity" evidence="1">
    <location>
        <begin position="130"/>
        <end position="152"/>
    </location>
</feature>
<reference evidence="2" key="1">
    <citation type="journal article" date="2022" name="Int. J. Mol. Sci.">
        <title>Draft Genome of Tanacetum Coccineum: Genomic Comparison of Closely Related Tanacetum-Family Plants.</title>
        <authorList>
            <person name="Yamashiro T."/>
            <person name="Shiraishi A."/>
            <person name="Nakayama K."/>
            <person name="Satake H."/>
        </authorList>
    </citation>
    <scope>NUCLEOTIDE SEQUENCE</scope>
</reference>
<evidence type="ECO:0000313" key="2">
    <source>
        <dbReference type="EMBL" id="GJU09313.1"/>
    </source>
</evidence>
<feature type="compositionally biased region" description="Polar residues" evidence="1">
    <location>
        <begin position="161"/>
        <end position="173"/>
    </location>
</feature>
<organism evidence="2 3">
    <name type="scientific">Tanacetum coccineum</name>
    <dbReference type="NCBI Taxonomy" id="301880"/>
    <lineage>
        <taxon>Eukaryota</taxon>
        <taxon>Viridiplantae</taxon>
        <taxon>Streptophyta</taxon>
        <taxon>Embryophyta</taxon>
        <taxon>Tracheophyta</taxon>
        <taxon>Spermatophyta</taxon>
        <taxon>Magnoliopsida</taxon>
        <taxon>eudicotyledons</taxon>
        <taxon>Gunneridae</taxon>
        <taxon>Pentapetalae</taxon>
        <taxon>asterids</taxon>
        <taxon>campanulids</taxon>
        <taxon>Asterales</taxon>
        <taxon>Asteraceae</taxon>
        <taxon>Asteroideae</taxon>
        <taxon>Anthemideae</taxon>
        <taxon>Anthemidinae</taxon>
        <taxon>Tanacetum</taxon>
    </lineage>
</organism>
<feature type="region of interest" description="Disordered" evidence="1">
    <location>
        <begin position="63"/>
        <end position="194"/>
    </location>
</feature>